<feature type="region of interest" description="Disordered" evidence="1">
    <location>
        <begin position="156"/>
        <end position="223"/>
    </location>
</feature>
<dbReference type="InterPro" id="IPR052579">
    <property type="entry name" value="Zinc_finger_SWIM"/>
</dbReference>
<evidence type="ECO:0000313" key="3">
    <source>
        <dbReference type="Proteomes" id="UP000820818"/>
    </source>
</evidence>
<dbReference type="EMBL" id="WJBH02000003">
    <property type="protein sequence ID" value="KAI9562392.1"/>
    <property type="molecule type" value="Genomic_DNA"/>
</dbReference>
<proteinExistence type="predicted"/>
<dbReference type="AlphaFoldDB" id="A0AAD5KXS6"/>
<sequence length="258" mass="29305">MLLLFPVSSSRTSTSEWGATSEKLELFRAGESIVHVDTDDDGEDNNVQKTEVIITDKDCAEIGAAKEIFVNAKHKLCHFHALGCRHLIYDSFYRAVYAKSQEELEIEEDYLIALVSEVVQDLPLPAIGSAIALLQHLVRRWKLNAKIRLFEGKQETEENYEEHELQQLEAETPKDVPESPRNSRPPDPESPQAGPSTDATEKPATRLTERKRGPGRQAKSKALDFFKWSTKPFQKKKKLTKQVVSTTVTHYYLAYTFN</sequence>
<feature type="compositionally biased region" description="Basic and acidic residues" evidence="1">
    <location>
        <begin position="199"/>
        <end position="212"/>
    </location>
</feature>
<evidence type="ECO:0000313" key="2">
    <source>
        <dbReference type="EMBL" id="KAI9562392.1"/>
    </source>
</evidence>
<organism evidence="2 3">
    <name type="scientific">Daphnia sinensis</name>
    <dbReference type="NCBI Taxonomy" id="1820382"/>
    <lineage>
        <taxon>Eukaryota</taxon>
        <taxon>Metazoa</taxon>
        <taxon>Ecdysozoa</taxon>
        <taxon>Arthropoda</taxon>
        <taxon>Crustacea</taxon>
        <taxon>Branchiopoda</taxon>
        <taxon>Diplostraca</taxon>
        <taxon>Cladocera</taxon>
        <taxon>Anomopoda</taxon>
        <taxon>Daphniidae</taxon>
        <taxon>Daphnia</taxon>
        <taxon>Daphnia similis group</taxon>
    </lineage>
</organism>
<keyword evidence="3" id="KW-1185">Reference proteome</keyword>
<feature type="compositionally biased region" description="Basic and acidic residues" evidence="1">
    <location>
        <begin position="156"/>
        <end position="178"/>
    </location>
</feature>
<name>A0AAD5KXS6_9CRUS</name>
<dbReference type="PANTHER" id="PTHR31569:SF4">
    <property type="entry name" value="SWIM-TYPE DOMAIN-CONTAINING PROTEIN"/>
    <property type="match status" value="1"/>
</dbReference>
<reference evidence="2 3" key="1">
    <citation type="submission" date="2022-05" db="EMBL/GenBank/DDBJ databases">
        <title>A multi-omics perspective on studying reproductive biology in Daphnia sinensis.</title>
        <authorList>
            <person name="Jia J."/>
        </authorList>
    </citation>
    <scope>NUCLEOTIDE SEQUENCE [LARGE SCALE GENOMIC DNA]</scope>
    <source>
        <strain evidence="2 3">WSL</strain>
    </source>
</reference>
<protein>
    <submittedName>
        <fullName evidence="2">Uncharacterized protein</fullName>
    </submittedName>
</protein>
<comment type="caution">
    <text evidence="2">The sequence shown here is derived from an EMBL/GenBank/DDBJ whole genome shotgun (WGS) entry which is preliminary data.</text>
</comment>
<accession>A0AAD5KXS6</accession>
<dbReference type="Proteomes" id="UP000820818">
    <property type="component" value="Linkage Group LG3"/>
</dbReference>
<gene>
    <name evidence="2" type="ORF">GHT06_013357</name>
</gene>
<dbReference type="PANTHER" id="PTHR31569">
    <property type="entry name" value="SWIM-TYPE DOMAIN-CONTAINING PROTEIN"/>
    <property type="match status" value="1"/>
</dbReference>
<evidence type="ECO:0000256" key="1">
    <source>
        <dbReference type="SAM" id="MobiDB-lite"/>
    </source>
</evidence>